<evidence type="ECO:0000313" key="1">
    <source>
        <dbReference type="EMBL" id="PQV64550.1"/>
    </source>
</evidence>
<gene>
    <name evidence="1" type="ORF">B1R32_10443</name>
</gene>
<dbReference type="RefSeq" id="WP_123580402.1">
    <property type="nucleotide sequence ID" value="NZ_NIGF01000004.1"/>
</dbReference>
<reference evidence="1 2" key="1">
    <citation type="journal article" date="2018" name="Syst. Appl. Microbiol.">
        <title>Abditibacterium utsteinense sp. nov., the first cultivated member of candidate phylum FBP, isolated from ice-free Antarctic soil samples.</title>
        <authorList>
            <person name="Tahon G."/>
            <person name="Tytgat B."/>
            <person name="Lebbe L."/>
            <person name="Carlier A."/>
            <person name="Willems A."/>
        </authorList>
    </citation>
    <scope>NUCLEOTIDE SEQUENCE [LARGE SCALE GENOMIC DNA]</scope>
    <source>
        <strain evidence="1 2">LMG 29911</strain>
    </source>
</reference>
<protein>
    <submittedName>
        <fullName evidence="1">Uncharacterized protein</fullName>
    </submittedName>
</protein>
<dbReference type="InParanoid" id="A0A2S8SUT1"/>
<sequence length="99" mass="11841">MRNPIFSDSEVETLRAQVCQLRHSVAELENRLAAFEGEYEADDENRWGIWPYCYFVAAWNFTQQSFQSFHKKRSEWNAYRRDGHQHLQSENQAAELRLT</sequence>
<organism evidence="1 2">
    <name type="scientific">Abditibacterium utsteinense</name>
    <dbReference type="NCBI Taxonomy" id="1960156"/>
    <lineage>
        <taxon>Bacteria</taxon>
        <taxon>Pseudomonadati</taxon>
        <taxon>Abditibacteriota</taxon>
        <taxon>Abditibacteriia</taxon>
        <taxon>Abditibacteriales</taxon>
        <taxon>Abditibacteriaceae</taxon>
        <taxon>Abditibacterium</taxon>
    </lineage>
</organism>
<proteinExistence type="predicted"/>
<dbReference type="AlphaFoldDB" id="A0A2S8SUT1"/>
<comment type="caution">
    <text evidence="1">The sequence shown here is derived from an EMBL/GenBank/DDBJ whole genome shotgun (WGS) entry which is preliminary data.</text>
</comment>
<dbReference type="Proteomes" id="UP000237684">
    <property type="component" value="Unassembled WGS sequence"/>
</dbReference>
<accession>A0A2S8SUT1</accession>
<evidence type="ECO:0000313" key="2">
    <source>
        <dbReference type="Proteomes" id="UP000237684"/>
    </source>
</evidence>
<keyword evidence="2" id="KW-1185">Reference proteome</keyword>
<dbReference type="EMBL" id="NIGF01000004">
    <property type="protein sequence ID" value="PQV64550.1"/>
    <property type="molecule type" value="Genomic_DNA"/>
</dbReference>
<name>A0A2S8SUT1_9BACT</name>